<dbReference type="GO" id="GO:0003723">
    <property type="term" value="F:RNA binding"/>
    <property type="evidence" value="ECO:0007669"/>
    <property type="project" value="TreeGrafter"/>
</dbReference>
<evidence type="ECO:0000256" key="7">
    <source>
        <dbReference type="SAM" id="MobiDB-lite"/>
    </source>
</evidence>
<comment type="caution">
    <text evidence="8">The sequence shown here is derived from an EMBL/GenBank/DDBJ whole genome shotgun (WGS) entry which is preliminary data.</text>
</comment>
<protein>
    <recommendedName>
        <fullName evidence="4 5">Small ribosomal subunit protein uS9</fullName>
    </recommendedName>
</protein>
<feature type="compositionally biased region" description="Basic residues" evidence="7">
    <location>
        <begin position="118"/>
        <end position="137"/>
    </location>
</feature>
<gene>
    <name evidence="5" type="primary">rpsI</name>
    <name evidence="8" type="ORF">A2406_02435</name>
</gene>
<dbReference type="InterPro" id="IPR023035">
    <property type="entry name" value="Ribosomal_uS9_bac/plastid"/>
</dbReference>
<dbReference type="Pfam" id="PF00380">
    <property type="entry name" value="Ribosomal_S9"/>
    <property type="match status" value="1"/>
</dbReference>
<keyword evidence="3 5" id="KW-0687">Ribonucleoprotein</keyword>
<evidence type="ECO:0000256" key="1">
    <source>
        <dbReference type="ARBA" id="ARBA00005251"/>
    </source>
</evidence>
<evidence type="ECO:0000313" key="9">
    <source>
        <dbReference type="Proteomes" id="UP000177626"/>
    </source>
</evidence>
<dbReference type="InterPro" id="IPR000754">
    <property type="entry name" value="Ribosomal_uS9"/>
</dbReference>
<dbReference type="PANTHER" id="PTHR21569:SF1">
    <property type="entry name" value="SMALL RIBOSOMAL SUBUNIT PROTEIN US9M"/>
    <property type="match status" value="1"/>
</dbReference>
<evidence type="ECO:0000256" key="5">
    <source>
        <dbReference type="HAMAP-Rule" id="MF_00532"/>
    </source>
</evidence>
<dbReference type="EMBL" id="MHKQ01000005">
    <property type="protein sequence ID" value="OGY94659.1"/>
    <property type="molecule type" value="Genomic_DNA"/>
</dbReference>
<proteinExistence type="inferred from homology"/>
<dbReference type="SUPFAM" id="SSF54211">
    <property type="entry name" value="Ribosomal protein S5 domain 2-like"/>
    <property type="match status" value="1"/>
</dbReference>
<accession>A0A1G2C1J1</accession>
<reference evidence="8 9" key="1">
    <citation type="journal article" date="2016" name="Nat. Commun.">
        <title>Thousands of microbial genomes shed light on interconnected biogeochemical processes in an aquifer system.</title>
        <authorList>
            <person name="Anantharaman K."/>
            <person name="Brown C.T."/>
            <person name="Hug L.A."/>
            <person name="Sharon I."/>
            <person name="Castelle C.J."/>
            <person name="Probst A.J."/>
            <person name="Thomas B.C."/>
            <person name="Singh A."/>
            <person name="Wilkins M.J."/>
            <person name="Karaoz U."/>
            <person name="Brodie E.L."/>
            <person name="Williams K.H."/>
            <person name="Hubbard S.S."/>
            <person name="Banfield J.F."/>
        </authorList>
    </citation>
    <scope>NUCLEOTIDE SEQUENCE [LARGE SCALE GENOMIC DNA]</scope>
</reference>
<feature type="region of interest" description="Disordered" evidence="7">
    <location>
        <begin position="111"/>
        <end position="137"/>
    </location>
</feature>
<dbReference type="AlphaFoldDB" id="A0A1G2C1J1"/>
<dbReference type="NCBIfam" id="NF001099">
    <property type="entry name" value="PRK00132.1"/>
    <property type="match status" value="1"/>
</dbReference>
<dbReference type="PANTHER" id="PTHR21569">
    <property type="entry name" value="RIBOSOMAL PROTEIN S9"/>
    <property type="match status" value="1"/>
</dbReference>
<dbReference type="Gene3D" id="3.30.230.10">
    <property type="match status" value="1"/>
</dbReference>
<comment type="similarity">
    <text evidence="1 5 6">Belongs to the universal ribosomal protein uS9 family.</text>
</comment>
<evidence type="ECO:0000256" key="3">
    <source>
        <dbReference type="ARBA" id="ARBA00023274"/>
    </source>
</evidence>
<organism evidence="8 9">
    <name type="scientific">Candidatus Komeilibacteria bacterium RIFOXYC1_FULL_37_11</name>
    <dbReference type="NCBI Taxonomy" id="1798555"/>
    <lineage>
        <taxon>Bacteria</taxon>
        <taxon>Candidatus Komeiliibacteriota</taxon>
    </lineage>
</organism>
<keyword evidence="2 5" id="KW-0689">Ribosomal protein</keyword>
<dbReference type="FunFam" id="3.30.230.10:FF:000001">
    <property type="entry name" value="30S ribosomal protein S9"/>
    <property type="match status" value="1"/>
</dbReference>
<evidence type="ECO:0000256" key="6">
    <source>
        <dbReference type="RuleBase" id="RU003815"/>
    </source>
</evidence>
<evidence type="ECO:0000256" key="2">
    <source>
        <dbReference type="ARBA" id="ARBA00022980"/>
    </source>
</evidence>
<evidence type="ECO:0000313" key="8">
    <source>
        <dbReference type="EMBL" id="OGY94659.1"/>
    </source>
</evidence>
<evidence type="ECO:0000256" key="4">
    <source>
        <dbReference type="ARBA" id="ARBA00035259"/>
    </source>
</evidence>
<sequence length="137" mass="15666">MAVKKEHKDYISAVGKRKRAVARVRIIKGNVKGIKITVNDKDYKEYLPYTQWQELILKPLNLTGRDNIAISIKVQGGGVRGQVGAISHGISRALLKTDEELRATLRKEGLLTRDDRRKERKKPGLRKARRAPQWSKR</sequence>
<dbReference type="PROSITE" id="PS00360">
    <property type="entry name" value="RIBOSOMAL_S9"/>
    <property type="match status" value="1"/>
</dbReference>
<dbReference type="HAMAP" id="MF_00532_B">
    <property type="entry name" value="Ribosomal_uS9_B"/>
    <property type="match status" value="1"/>
</dbReference>
<dbReference type="InterPro" id="IPR014721">
    <property type="entry name" value="Ribsml_uS5_D2-typ_fold_subgr"/>
</dbReference>
<dbReference type="GO" id="GO:0006412">
    <property type="term" value="P:translation"/>
    <property type="evidence" value="ECO:0007669"/>
    <property type="project" value="UniProtKB-UniRule"/>
</dbReference>
<dbReference type="GO" id="GO:0022627">
    <property type="term" value="C:cytosolic small ribosomal subunit"/>
    <property type="evidence" value="ECO:0007669"/>
    <property type="project" value="TreeGrafter"/>
</dbReference>
<dbReference type="InterPro" id="IPR020574">
    <property type="entry name" value="Ribosomal_uS9_CS"/>
</dbReference>
<dbReference type="InterPro" id="IPR020568">
    <property type="entry name" value="Ribosomal_Su5_D2-typ_SF"/>
</dbReference>
<name>A0A1G2C1J1_9BACT</name>
<dbReference type="GO" id="GO:0003735">
    <property type="term" value="F:structural constituent of ribosome"/>
    <property type="evidence" value="ECO:0007669"/>
    <property type="project" value="InterPro"/>
</dbReference>
<dbReference type="Proteomes" id="UP000177626">
    <property type="component" value="Unassembled WGS sequence"/>
</dbReference>